<protein>
    <submittedName>
        <fullName evidence="1">Uncharacterized protein</fullName>
    </submittedName>
</protein>
<organism evidence="1 2">
    <name type="scientific">Ideonella aquatica</name>
    <dbReference type="NCBI Taxonomy" id="2824119"/>
    <lineage>
        <taxon>Bacteria</taxon>
        <taxon>Pseudomonadati</taxon>
        <taxon>Pseudomonadota</taxon>
        <taxon>Betaproteobacteria</taxon>
        <taxon>Burkholderiales</taxon>
        <taxon>Sphaerotilaceae</taxon>
        <taxon>Ideonella</taxon>
    </lineage>
</organism>
<gene>
    <name evidence="1" type="ORF">KAK06_12565</name>
</gene>
<dbReference type="AlphaFoldDB" id="A0A940YNU9"/>
<name>A0A940YNU9_9BURK</name>
<dbReference type="EMBL" id="JAGQDE010000010">
    <property type="protein sequence ID" value="MBQ0959776.1"/>
    <property type="molecule type" value="Genomic_DNA"/>
</dbReference>
<evidence type="ECO:0000313" key="2">
    <source>
        <dbReference type="Proteomes" id="UP000678374"/>
    </source>
</evidence>
<evidence type="ECO:0000313" key="1">
    <source>
        <dbReference type="EMBL" id="MBQ0959776.1"/>
    </source>
</evidence>
<dbReference type="Proteomes" id="UP000678374">
    <property type="component" value="Unassembled WGS sequence"/>
</dbReference>
<dbReference type="RefSeq" id="WP_210802455.1">
    <property type="nucleotide sequence ID" value="NZ_JAGQDE010000010.1"/>
</dbReference>
<reference evidence="1" key="1">
    <citation type="submission" date="2021-04" db="EMBL/GenBank/DDBJ databases">
        <title>The genome sequence of Ideonella sp. 4Y11.</title>
        <authorList>
            <person name="Liu Y."/>
        </authorList>
    </citation>
    <scope>NUCLEOTIDE SEQUENCE</scope>
    <source>
        <strain evidence="1">4Y11</strain>
    </source>
</reference>
<accession>A0A940YNU9</accession>
<sequence>MSITAHHLELPFTGQALRQAVEARDIPRLHAMAAQLRVAGYRGDTQTVVNELLSNGCAWITDAFDQRVPLQVRVPPALPRQQVDQRVPFRIAD</sequence>
<proteinExistence type="predicted"/>
<keyword evidence="2" id="KW-1185">Reference proteome</keyword>
<comment type="caution">
    <text evidence="1">The sequence shown here is derived from an EMBL/GenBank/DDBJ whole genome shotgun (WGS) entry which is preliminary data.</text>
</comment>